<dbReference type="Proteomes" id="UP000383932">
    <property type="component" value="Unassembled WGS sequence"/>
</dbReference>
<evidence type="ECO:0000313" key="1">
    <source>
        <dbReference type="EMBL" id="KAB5591561.1"/>
    </source>
</evidence>
<gene>
    <name evidence="1" type="ORF">CTheo_4990</name>
</gene>
<proteinExistence type="predicted"/>
<protein>
    <submittedName>
        <fullName evidence="1">Uncharacterized protein</fullName>
    </submittedName>
</protein>
<keyword evidence="2" id="KW-1185">Reference proteome</keyword>
<name>A0A5N5QJC3_9AGAM</name>
<reference evidence="1 2" key="1">
    <citation type="journal article" date="2019" name="Fungal Biol. Biotechnol.">
        <title>Draft genome sequence of fastidious pathogen Ceratobasidium theobromae, which causes vascular-streak dieback in Theobroma cacao.</title>
        <authorList>
            <person name="Ali S.S."/>
            <person name="Asman A."/>
            <person name="Shao J."/>
            <person name="Firmansyah A.P."/>
            <person name="Susilo A.W."/>
            <person name="Rosmana A."/>
            <person name="McMahon P."/>
            <person name="Junaid M."/>
            <person name="Guest D."/>
            <person name="Kheng T.Y."/>
            <person name="Meinhardt L.W."/>
            <person name="Bailey B.A."/>
        </authorList>
    </citation>
    <scope>NUCLEOTIDE SEQUENCE [LARGE SCALE GENOMIC DNA]</scope>
    <source>
        <strain evidence="1 2">CT2</strain>
    </source>
</reference>
<evidence type="ECO:0000313" key="2">
    <source>
        <dbReference type="Proteomes" id="UP000383932"/>
    </source>
</evidence>
<dbReference type="EMBL" id="SSOP01000099">
    <property type="protein sequence ID" value="KAB5591561.1"/>
    <property type="molecule type" value="Genomic_DNA"/>
</dbReference>
<dbReference type="AlphaFoldDB" id="A0A5N5QJC3"/>
<sequence length="179" mass="20685">MPFEPGDYYFILAPQHDELPKPESELKPEPEDKHEHKLEALTAGKDIGEYIMIKPHAEPYLGLQLWRVTPVEDEKFYIESLAIPERWLGYARVEEDEPLVMRNEPVPIWVYFHPTPGGEGHWMLRIPHDDPKPVVVARRRPDAKYVLNLAFFYNQEGEIDGAHMDPTRVSSDNVLVCGS</sequence>
<accession>A0A5N5QJC3</accession>
<comment type="caution">
    <text evidence="1">The sequence shown here is derived from an EMBL/GenBank/DDBJ whole genome shotgun (WGS) entry which is preliminary data.</text>
</comment>
<organism evidence="1 2">
    <name type="scientific">Ceratobasidium theobromae</name>
    <dbReference type="NCBI Taxonomy" id="1582974"/>
    <lineage>
        <taxon>Eukaryota</taxon>
        <taxon>Fungi</taxon>
        <taxon>Dikarya</taxon>
        <taxon>Basidiomycota</taxon>
        <taxon>Agaricomycotina</taxon>
        <taxon>Agaricomycetes</taxon>
        <taxon>Cantharellales</taxon>
        <taxon>Ceratobasidiaceae</taxon>
        <taxon>Ceratobasidium</taxon>
    </lineage>
</organism>